<sequence length="198" mass="22471">MLLPEPRIYRDVSLEEAILKRRSIREYSEEPLRLEDLSQILWAAQGITDPSRMFRAAPSAGATYPLEVYLVVKEVVDLEPGVYRYIPANHSLQVIKEGDYSYHLYRACLNQRWVLDAKANIVITAVYERTTSVYGERGIRYVHMEAGHAGQSIYLQSTALGIGTVAIGAFYDEYVEEVVGCEPGERALYVFPLGYIKE</sequence>
<evidence type="ECO:0000313" key="2">
    <source>
        <dbReference type="EMBL" id="HIQ32914.1"/>
    </source>
</evidence>
<dbReference type="CDD" id="cd02142">
    <property type="entry name" value="McbC_SagB-like_oxidoreductase"/>
    <property type="match status" value="1"/>
</dbReference>
<dbReference type="SUPFAM" id="SSF55469">
    <property type="entry name" value="FMN-dependent nitroreductase-like"/>
    <property type="match status" value="1"/>
</dbReference>
<proteinExistence type="predicted"/>
<organism evidence="2 3">
    <name type="scientific">Methanothermococcus okinawensis</name>
    <dbReference type="NCBI Taxonomy" id="155863"/>
    <lineage>
        <taxon>Archaea</taxon>
        <taxon>Methanobacteriati</taxon>
        <taxon>Methanobacteriota</taxon>
        <taxon>Methanomada group</taxon>
        <taxon>Methanococci</taxon>
        <taxon>Methanococcales</taxon>
        <taxon>Methanococcaceae</taxon>
        <taxon>Methanothermococcus</taxon>
    </lineage>
</organism>
<dbReference type="Proteomes" id="UP000623215">
    <property type="component" value="Unassembled WGS sequence"/>
</dbReference>
<dbReference type="InterPro" id="IPR029479">
    <property type="entry name" value="Nitroreductase"/>
</dbReference>
<dbReference type="EMBL" id="DQVW01000108">
    <property type="protein sequence ID" value="HIQ32914.1"/>
    <property type="molecule type" value="Genomic_DNA"/>
</dbReference>
<dbReference type="PANTHER" id="PTHR43745:SF2">
    <property type="entry name" value="NITROREDUCTASE MJ1384-RELATED"/>
    <property type="match status" value="1"/>
</dbReference>
<comment type="caution">
    <text evidence="2">The sequence shown here is derived from an EMBL/GenBank/DDBJ whole genome shotgun (WGS) entry which is preliminary data.</text>
</comment>
<dbReference type="InterPro" id="IPR020051">
    <property type="entry name" value="SagB-type_dehydrogenase"/>
</dbReference>
<evidence type="ECO:0000313" key="3">
    <source>
        <dbReference type="Proteomes" id="UP000623215"/>
    </source>
</evidence>
<dbReference type="Gene3D" id="3.40.109.10">
    <property type="entry name" value="NADH Oxidase"/>
    <property type="match status" value="1"/>
</dbReference>
<dbReference type="Pfam" id="PF00881">
    <property type="entry name" value="Nitroreductase"/>
    <property type="match status" value="1"/>
</dbReference>
<dbReference type="AlphaFoldDB" id="A0A833A263"/>
<dbReference type="NCBIfam" id="TIGR03605">
    <property type="entry name" value="antibiot_sagB"/>
    <property type="match status" value="1"/>
</dbReference>
<accession>A0A833A263</accession>
<dbReference type="InterPro" id="IPR052544">
    <property type="entry name" value="Bacteriocin_Proc_Enz"/>
</dbReference>
<reference evidence="2" key="1">
    <citation type="journal article" date="2020" name="ISME J.">
        <title>Gammaproteobacteria mediating utilization of methyl-, sulfur- and petroleum organic compounds in deep ocean hydrothermal plumes.</title>
        <authorList>
            <person name="Zhou Z."/>
            <person name="Liu Y."/>
            <person name="Pan J."/>
            <person name="Cron B.R."/>
            <person name="Toner B.M."/>
            <person name="Anantharaman K."/>
            <person name="Breier J.A."/>
            <person name="Dick G.J."/>
            <person name="Li M."/>
        </authorList>
    </citation>
    <scope>NUCLEOTIDE SEQUENCE</scope>
    <source>
        <strain evidence="2">SZUA-1534</strain>
    </source>
</reference>
<gene>
    <name evidence="2" type="ORF">EYH55_05505</name>
</gene>
<dbReference type="GO" id="GO:0016491">
    <property type="term" value="F:oxidoreductase activity"/>
    <property type="evidence" value="ECO:0007669"/>
    <property type="project" value="InterPro"/>
</dbReference>
<evidence type="ECO:0000259" key="1">
    <source>
        <dbReference type="Pfam" id="PF00881"/>
    </source>
</evidence>
<dbReference type="InterPro" id="IPR000415">
    <property type="entry name" value="Nitroreductase-like"/>
</dbReference>
<dbReference type="PANTHER" id="PTHR43745">
    <property type="entry name" value="NITROREDUCTASE MJ1384-RELATED"/>
    <property type="match status" value="1"/>
</dbReference>
<name>A0A833A263_9EURY</name>
<protein>
    <submittedName>
        <fullName evidence="2">SagB/ThcOx family dehydrogenase</fullName>
    </submittedName>
</protein>
<feature type="domain" description="Nitroreductase" evidence="1">
    <location>
        <begin position="18"/>
        <end position="195"/>
    </location>
</feature>